<reference evidence="9" key="1">
    <citation type="submission" date="2018-06" db="EMBL/GenBank/DDBJ databases">
        <authorList>
            <person name="Guldener U."/>
        </authorList>
    </citation>
    <scope>NUCLEOTIDE SEQUENCE [LARGE SCALE GENOMIC DNA]</scope>
    <source>
        <strain evidence="9">UTAD17</strain>
    </source>
</reference>
<evidence type="ECO:0000256" key="5">
    <source>
        <dbReference type="ARBA" id="ARBA00023187"/>
    </source>
</evidence>
<dbReference type="InterPro" id="IPR005037">
    <property type="entry name" value="PRP38"/>
</dbReference>
<keyword evidence="4 7" id="KW-0747">Spliceosome</keyword>
<dbReference type="PANTHER" id="PTHR23142">
    <property type="entry name" value="PRE-MRNA-SPLICING FACTOR 38A-RELATED"/>
    <property type="match status" value="1"/>
</dbReference>
<accession>A0A376B987</accession>
<gene>
    <name evidence="8" type="ORF">SCODWIG_02973</name>
</gene>
<dbReference type="GO" id="GO:0000398">
    <property type="term" value="P:mRNA splicing, via spliceosome"/>
    <property type="evidence" value="ECO:0007669"/>
    <property type="project" value="UniProtKB-UniRule"/>
</dbReference>
<proteinExistence type="inferred from homology"/>
<dbReference type="GO" id="GO:0005681">
    <property type="term" value="C:spliceosomal complex"/>
    <property type="evidence" value="ECO:0007669"/>
    <property type="project" value="UniProtKB-KW"/>
</dbReference>
<evidence type="ECO:0000256" key="4">
    <source>
        <dbReference type="ARBA" id="ARBA00022728"/>
    </source>
</evidence>
<organism evidence="8 9">
    <name type="scientific">Saccharomycodes ludwigii</name>
    <dbReference type="NCBI Taxonomy" id="36035"/>
    <lineage>
        <taxon>Eukaryota</taxon>
        <taxon>Fungi</taxon>
        <taxon>Dikarya</taxon>
        <taxon>Ascomycota</taxon>
        <taxon>Saccharomycotina</taxon>
        <taxon>Saccharomycetes</taxon>
        <taxon>Saccharomycodales</taxon>
        <taxon>Saccharomycodaceae</taxon>
        <taxon>Saccharomycodes</taxon>
    </lineage>
</organism>
<evidence type="ECO:0000256" key="2">
    <source>
        <dbReference type="ARBA" id="ARBA00006164"/>
    </source>
</evidence>
<evidence type="ECO:0000256" key="7">
    <source>
        <dbReference type="RuleBase" id="RU367025"/>
    </source>
</evidence>
<comment type="similarity">
    <text evidence="2 7">Belongs to the PRP38 family.</text>
</comment>
<evidence type="ECO:0000256" key="6">
    <source>
        <dbReference type="ARBA" id="ARBA00023242"/>
    </source>
</evidence>
<dbReference type="Proteomes" id="UP000262825">
    <property type="component" value="Unassembled WGS sequence"/>
</dbReference>
<dbReference type="EMBL" id="UFAJ01000607">
    <property type="protein sequence ID" value="SSD61212.1"/>
    <property type="molecule type" value="Genomic_DNA"/>
</dbReference>
<evidence type="ECO:0000256" key="3">
    <source>
        <dbReference type="ARBA" id="ARBA00022664"/>
    </source>
</evidence>
<evidence type="ECO:0000256" key="1">
    <source>
        <dbReference type="ARBA" id="ARBA00004123"/>
    </source>
</evidence>
<keyword evidence="9" id="KW-1185">Reference proteome</keyword>
<dbReference type="Pfam" id="PF03371">
    <property type="entry name" value="PRP38"/>
    <property type="match status" value="1"/>
</dbReference>
<keyword evidence="3 7" id="KW-0507">mRNA processing</keyword>
<keyword evidence="6 7" id="KW-0539">Nucleus</keyword>
<dbReference type="VEuPathDB" id="FungiDB:SCODWIG_02973"/>
<sequence>MDFTFQIDKTLSDKILNHQSTSSVIPHVTRYNLQSTIFYKINLSSNNLRGNTMLQYLPFLLAKYQDNILCRCGGTMEFKCLLLKLIEIKPTWEQMQLLLSSITKATMRNKCWKYLYVLLVVYLRIQYHFITAEISEQHTDLVRWFEDGYSRYNKFKSVKFDLDVSDKSLQLDNADTVTIYHIDELIDWLLTQRNIWGIPLGNSTWIKEVDEII</sequence>
<name>A0A376B987_9ASCO</name>
<comment type="subcellular location">
    <subcellularLocation>
        <location evidence="1 7">Nucleus</location>
    </subcellularLocation>
</comment>
<evidence type="ECO:0000313" key="8">
    <source>
        <dbReference type="EMBL" id="SSD61212.1"/>
    </source>
</evidence>
<dbReference type="AlphaFoldDB" id="A0A376B987"/>
<comment type="function">
    <text evidence="7">Required for pre-mRNA splicing.</text>
</comment>
<keyword evidence="5 7" id="KW-0508">mRNA splicing</keyword>
<protein>
    <recommendedName>
        <fullName evidence="7">Pre-mRNA-splicing factor 38</fullName>
    </recommendedName>
</protein>
<evidence type="ECO:0000313" key="9">
    <source>
        <dbReference type="Proteomes" id="UP000262825"/>
    </source>
</evidence>